<keyword evidence="1" id="KW-0378">Hydrolase</keyword>
<dbReference type="InterPro" id="IPR029058">
    <property type="entry name" value="AB_hydrolase_fold"/>
</dbReference>
<gene>
    <name evidence="2" type="ORF">JVT61DRAFT_4828</name>
</gene>
<reference evidence="2" key="1">
    <citation type="submission" date="2021-03" db="EMBL/GenBank/DDBJ databases">
        <title>Evolutionary innovations through gain and loss of genes in the ectomycorrhizal Boletales.</title>
        <authorList>
            <person name="Wu G."/>
            <person name="Miyauchi S."/>
            <person name="Morin E."/>
            <person name="Yang Z.-L."/>
            <person name="Xu J."/>
            <person name="Martin F.M."/>
        </authorList>
    </citation>
    <scope>NUCLEOTIDE SEQUENCE</scope>
    <source>
        <strain evidence="2">BR01</strain>
    </source>
</reference>
<comment type="caution">
    <text evidence="2">The sequence shown here is derived from an EMBL/GenBank/DDBJ whole genome shotgun (WGS) entry which is preliminary data.</text>
</comment>
<organism evidence="2 3">
    <name type="scientific">Boletus reticuloceps</name>
    <dbReference type="NCBI Taxonomy" id="495285"/>
    <lineage>
        <taxon>Eukaryota</taxon>
        <taxon>Fungi</taxon>
        <taxon>Dikarya</taxon>
        <taxon>Basidiomycota</taxon>
        <taxon>Agaricomycotina</taxon>
        <taxon>Agaricomycetes</taxon>
        <taxon>Agaricomycetidae</taxon>
        <taxon>Boletales</taxon>
        <taxon>Boletineae</taxon>
        <taxon>Boletaceae</taxon>
        <taxon>Boletoideae</taxon>
        <taxon>Boletus</taxon>
    </lineage>
</organism>
<dbReference type="OrthoDB" id="43744at2759"/>
<protein>
    <submittedName>
        <fullName evidence="2">Uncharacterized protein</fullName>
    </submittedName>
</protein>
<accession>A0A8I3A753</accession>
<dbReference type="Proteomes" id="UP000683000">
    <property type="component" value="Unassembled WGS sequence"/>
</dbReference>
<dbReference type="SUPFAM" id="SSF53474">
    <property type="entry name" value="alpha/beta-Hydrolases"/>
    <property type="match status" value="1"/>
</dbReference>
<evidence type="ECO:0000313" key="3">
    <source>
        <dbReference type="Proteomes" id="UP000683000"/>
    </source>
</evidence>
<dbReference type="PANTHER" id="PTHR42776:SF4">
    <property type="entry name" value="ACYLAMINO-ACID-RELEASING ENZYME"/>
    <property type="match status" value="1"/>
</dbReference>
<proteinExistence type="predicted"/>
<dbReference type="GO" id="GO:0004252">
    <property type="term" value="F:serine-type endopeptidase activity"/>
    <property type="evidence" value="ECO:0007669"/>
    <property type="project" value="TreeGrafter"/>
</dbReference>
<sequence>MTVVEELIKCGISGVRWQSRWIITGNRKDLFRRILAVVVGQYPGVFKAAVMINPVTSLGEFATSDLPDFEIGGGVGKSYFHALKARGVAVEMLVFAGEGHDIEGVEAIKVTFESILDWFKVHRAGDD</sequence>
<evidence type="ECO:0000313" key="2">
    <source>
        <dbReference type="EMBL" id="KAG6374176.1"/>
    </source>
</evidence>
<name>A0A8I3A753_9AGAM</name>
<evidence type="ECO:0000256" key="1">
    <source>
        <dbReference type="ARBA" id="ARBA00022801"/>
    </source>
</evidence>
<dbReference type="EMBL" id="JAGFBS010000019">
    <property type="protein sequence ID" value="KAG6374176.1"/>
    <property type="molecule type" value="Genomic_DNA"/>
</dbReference>
<dbReference type="Gene3D" id="3.40.50.1820">
    <property type="entry name" value="alpha/beta hydrolase"/>
    <property type="match status" value="1"/>
</dbReference>
<dbReference type="PANTHER" id="PTHR42776">
    <property type="entry name" value="SERINE PEPTIDASE S9 FAMILY MEMBER"/>
    <property type="match status" value="1"/>
</dbReference>
<keyword evidence="3" id="KW-1185">Reference proteome</keyword>
<dbReference type="AlphaFoldDB" id="A0A8I3A753"/>